<reference evidence="1" key="1">
    <citation type="submission" date="2023-03" db="EMBL/GenBank/DDBJ databases">
        <title>Massive genome expansion in bonnet fungi (Mycena s.s.) driven by repeated elements and novel gene families across ecological guilds.</title>
        <authorList>
            <consortium name="Lawrence Berkeley National Laboratory"/>
            <person name="Harder C.B."/>
            <person name="Miyauchi S."/>
            <person name="Viragh M."/>
            <person name="Kuo A."/>
            <person name="Thoen E."/>
            <person name="Andreopoulos B."/>
            <person name="Lu D."/>
            <person name="Skrede I."/>
            <person name="Drula E."/>
            <person name="Henrissat B."/>
            <person name="Morin E."/>
            <person name="Kohler A."/>
            <person name="Barry K."/>
            <person name="LaButti K."/>
            <person name="Morin E."/>
            <person name="Salamov A."/>
            <person name="Lipzen A."/>
            <person name="Mereny Z."/>
            <person name="Hegedus B."/>
            <person name="Baldrian P."/>
            <person name="Stursova M."/>
            <person name="Weitz H."/>
            <person name="Taylor A."/>
            <person name="Grigoriev I.V."/>
            <person name="Nagy L.G."/>
            <person name="Martin F."/>
            <person name="Kauserud H."/>
        </authorList>
    </citation>
    <scope>NUCLEOTIDE SEQUENCE</scope>
    <source>
        <strain evidence="1">9144</strain>
    </source>
</reference>
<dbReference type="Proteomes" id="UP001219525">
    <property type="component" value="Unassembled WGS sequence"/>
</dbReference>
<dbReference type="AlphaFoldDB" id="A0AAD6YL41"/>
<protein>
    <submittedName>
        <fullName evidence="1">Uncharacterized protein</fullName>
    </submittedName>
</protein>
<organism evidence="1 2">
    <name type="scientific">Mycena pura</name>
    <dbReference type="NCBI Taxonomy" id="153505"/>
    <lineage>
        <taxon>Eukaryota</taxon>
        <taxon>Fungi</taxon>
        <taxon>Dikarya</taxon>
        <taxon>Basidiomycota</taxon>
        <taxon>Agaricomycotina</taxon>
        <taxon>Agaricomycetes</taxon>
        <taxon>Agaricomycetidae</taxon>
        <taxon>Agaricales</taxon>
        <taxon>Marasmiineae</taxon>
        <taxon>Mycenaceae</taxon>
        <taxon>Mycena</taxon>
    </lineage>
</organism>
<dbReference type="EMBL" id="JARJCW010000007">
    <property type="protein sequence ID" value="KAJ7222440.1"/>
    <property type="molecule type" value="Genomic_DNA"/>
</dbReference>
<evidence type="ECO:0000313" key="2">
    <source>
        <dbReference type="Proteomes" id="UP001219525"/>
    </source>
</evidence>
<comment type="caution">
    <text evidence="1">The sequence shown here is derived from an EMBL/GenBank/DDBJ whole genome shotgun (WGS) entry which is preliminary data.</text>
</comment>
<name>A0AAD6YL41_9AGAR</name>
<accession>A0AAD6YL41</accession>
<proteinExistence type="predicted"/>
<gene>
    <name evidence="1" type="ORF">GGX14DRAFT_388247</name>
</gene>
<keyword evidence="2" id="KW-1185">Reference proteome</keyword>
<sequence length="129" mass="14335">MTQDVINMFGVKLRTSVHGAKDSEQNKKKFEPNVRLFLVTGFKNPYGLKPAGTRDVTAQLSHRNLWLYNAIITASVKNPWTLVRSFSLEWFDQKLLRAWAIGAIVAIVTIDADAGGPKGIQALKEPALI</sequence>
<evidence type="ECO:0000313" key="1">
    <source>
        <dbReference type="EMBL" id="KAJ7222440.1"/>
    </source>
</evidence>